<keyword evidence="6" id="KW-1185">Reference proteome</keyword>
<evidence type="ECO:0000256" key="2">
    <source>
        <dbReference type="RuleBase" id="RU361183"/>
    </source>
</evidence>
<sequence length="872" mass="100519">MFCSTVGLTLFYFTDTGIINAAIENYIDTDVIKTHHYVLWPDAVVSFYIDPEHFDNEQSAAITTYLNLLSYKTCLKFSANTERPTGSQHVMLFENPKGIRKCVFNTGGHSPEEPHKITLGYDCLKSPKLDMMVMRALGFPFEHNRFIRDLHIDVQMQNVEPDGMELFTKDAKLPPELEALPYDINSVTHFGERDYSKNGHRTILFKDPNVRQNRIGMSDIDIRKIEVVYGPECQKRDRQEKIRLCQGYPGVARKKREIDLTKAVSSLRVNREITAPPEEILSKDEIKTLHELGIGKEVQEIIEKVYKVSSIALQKTREKYCIDKEPNLRSNTNSNEKVADVLGIVKTVTGYVQSIVGEAIGNKTVFCEMYKSLDQYQRARCSYSDNDDSCRNSYRSTKSGRVQHSTQHRPTHFLSTKHLGKRVENQYERNVYRTGNNTEVTKVRRKRAIDSVTKAVASEGESDTTYTNNIWVRRKRAVNFASEIEGKYTNVESDDIKVRSKRSAATQPVTKASEPKGNTGNQSLNKEQKATDGVKLTNKDLTTTAKLNERTSTPKTIQKINDGKTNIKSLGRRRFQDSPFRVYNRKKNEEDKDESALSLETKQEEIIPKKVKEIKNNYLPQNKKKPVKNWPVVKRRIPERAPRKPKGPVPKTVKLSKANEEFYADRRWPDGVVRYIIKEIPKYDLEDMRSRLKEVNRILREKTCVRLEEITSDETNLYEDYLVLDNSPDYVTGRVGGRQNFGVVELFEGGQHRQHTAMMVMAMLGFYFEPSRHDRDRYVRVHPRHIRPDKLHHFEKLRPDATLPLPYDYRSATHPAWQFWRQLGRTGISAIATYKDQDPDGSLMKSLGHNSELLSDLDIIKINSVYGIECFL</sequence>
<evidence type="ECO:0000256" key="1">
    <source>
        <dbReference type="PROSITE-ProRule" id="PRU01211"/>
    </source>
</evidence>
<organism evidence="5 6">
    <name type="scientific">Parnassius mnemosyne</name>
    <name type="common">clouded apollo</name>
    <dbReference type="NCBI Taxonomy" id="213953"/>
    <lineage>
        <taxon>Eukaryota</taxon>
        <taxon>Metazoa</taxon>
        <taxon>Ecdysozoa</taxon>
        <taxon>Arthropoda</taxon>
        <taxon>Hexapoda</taxon>
        <taxon>Insecta</taxon>
        <taxon>Pterygota</taxon>
        <taxon>Neoptera</taxon>
        <taxon>Endopterygota</taxon>
        <taxon>Lepidoptera</taxon>
        <taxon>Glossata</taxon>
        <taxon>Ditrysia</taxon>
        <taxon>Papilionoidea</taxon>
        <taxon>Papilionidae</taxon>
        <taxon>Parnassiinae</taxon>
        <taxon>Parnassini</taxon>
        <taxon>Parnassius</taxon>
        <taxon>Driopa</taxon>
    </lineage>
</organism>
<dbReference type="Gene3D" id="3.40.390.10">
    <property type="entry name" value="Collagenase (Catalytic Domain)"/>
    <property type="match status" value="2"/>
</dbReference>
<dbReference type="GO" id="GO:0006508">
    <property type="term" value="P:proteolysis"/>
    <property type="evidence" value="ECO:0007669"/>
    <property type="project" value="UniProtKB-KW"/>
</dbReference>
<dbReference type="InterPro" id="IPR001506">
    <property type="entry name" value="Peptidase_M12A"/>
</dbReference>
<dbReference type="PANTHER" id="PTHR10127">
    <property type="entry name" value="DISCOIDIN, CUB, EGF, LAMININ , AND ZINC METALLOPROTEASE DOMAIN CONTAINING"/>
    <property type="match status" value="1"/>
</dbReference>
<dbReference type="PANTHER" id="PTHR10127:SF883">
    <property type="entry name" value="ZINC METALLOPROTEINASE NAS-8"/>
    <property type="match status" value="1"/>
</dbReference>
<dbReference type="GO" id="GO:0004222">
    <property type="term" value="F:metalloendopeptidase activity"/>
    <property type="evidence" value="ECO:0007669"/>
    <property type="project" value="UniProtKB-UniRule"/>
</dbReference>
<dbReference type="AlphaFoldDB" id="A0AAV1LDA3"/>
<keyword evidence="2" id="KW-0482">Metalloprotease</keyword>
<feature type="compositionally biased region" description="Polar residues" evidence="3">
    <location>
        <begin position="503"/>
        <end position="525"/>
    </location>
</feature>
<feature type="compositionally biased region" description="Polar residues" evidence="3">
    <location>
        <begin position="391"/>
        <end position="405"/>
    </location>
</feature>
<name>A0AAV1LDA3_9NEOP</name>
<dbReference type="InterPro" id="IPR006026">
    <property type="entry name" value="Peptidase_Metallo"/>
</dbReference>
<feature type="region of interest" description="Disordered" evidence="3">
    <location>
        <begin position="497"/>
        <end position="531"/>
    </location>
</feature>
<feature type="domain" description="Peptidase M12A" evidence="4">
    <location>
        <begin position="30"/>
        <end position="234"/>
    </location>
</feature>
<keyword evidence="2" id="KW-0378">Hydrolase</keyword>
<dbReference type="EC" id="3.4.24.-" evidence="2"/>
<dbReference type="PROSITE" id="PS51864">
    <property type="entry name" value="ASTACIN"/>
    <property type="match status" value="2"/>
</dbReference>
<dbReference type="SUPFAM" id="SSF55486">
    <property type="entry name" value="Metalloproteases ('zincins'), catalytic domain"/>
    <property type="match status" value="2"/>
</dbReference>
<feature type="region of interest" description="Disordered" evidence="3">
    <location>
        <begin position="387"/>
        <end position="410"/>
    </location>
</feature>
<dbReference type="PRINTS" id="PR00480">
    <property type="entry name" value="ASTACIN"/>
</dbReference>
<protein>
    <recommendedName>
        <fullName evidence="2">Metalloendopeptidase</fullName>
        <ecNumber evidence="2">3.4.24.-</ecNumber>
    </recommendedName>
</protein>
<keyword evidence="2" id="KW-0645">Protease</keyword>
<proteinExistence type="predicted"/>
<gene>
    <name evidence="5" type="ORF">PARMNEM_LOCUS12315</name>
</gene>
<feature type="domain" description="Peptidase M12A" evidence="4">
    <location>
        <begin position="661"/>
        <end position="871"/>
    </location>
</feature>
<evidence type="ECO:0000313" key="6">
    <source>
        <dbReference type="Proteomes" id="UP001314205"/>
    </source>
</evidence>
<comment type="caution">
    <text evidence="5">The sequence shown here is derived from an EMBL/GenBank/DDBJ whole genome shotgun (WGS) entry which is preliminary data.</text>
</comment>
<keyword evidence="2" id="KW-0862">Zinc</keyword>
<reference evidence="5 6" key="1">
    <citation type="submission" date="2023-11" db="EMBL/GenBank/DDBJ databases">
        <authorList>
            <person name="Hedman E."/>
            <person name="Englund M."/>
            <person name="Stromberg M."/>
            <person name="Nyberg Akerstrom W."/>
            <person name="Nylinder S."/>
            <person name="Jareborg N."/>
            <person name="Kallberg Y."/>
            <person name="Kronander E."/>
        </authorList>
    </citation>
    <scope>NUCLEOTIDE SEQUENCE [LARGE SCALE GENOMIC DNA]</scope>
</reference>
<evidence type="ECO:0000259" key="4">
    <source>
        <dbReference type="PROSITE" id="PS51864"/>
    </source>
</evidence>
<comment type="caution">
    <text evidence="1">Lacks conserved residue(s) required for the propagation of feature annotation.</text>
</comment>
<dbReference type="EMBL" id="CAVLGL010000087">
    <property type="protein sequence ID" value="CAK1592324.1"/>
    <property type="molecule type" value="Genomic_DNA"/>
</dbReference>
<dbReference type="Pfam" id="PF01400">
    <property type="entry name" value="Astacin"/>
    <property type="match status" value="2"/>
</dbReference>
<evidence type="ECO:0000313" key="5">
    <source>
        <dbReference type="EMBL" id="CAK1592324.1"/>
    </source>
</evidence>
<dbReference type="SMART" id="SM00235">
    <property type="entry name" value="ZnMc"/>
    <property type="match status" value="1"/>
</dbReference>
<dbReference type="GO" id="GO:0008270">
    <property type="term" value="F:zinc ion binding"/>
    <property type="evidence" value="ECO:0007669"/>
    <property type="project" value="InterPro"/>
</dbReference>
<dbReference type="Proteomes" id="UP001314205">
    <property type="component" value="Unassembled WGS sequence"/>
</dbReference>
<dbReference type="InterPro" id="IPR024079">
    <property type="entry name" value="MetalloPept_cat_dom_sf"/>
</dbReference>
<keyword evidence="2" id="KW-0479">Metal-binding</keyword>
<accession>A0AAV1LDA3</accession>
<comment type="cofactor">
    <cofactor evidence="2">
        <name>Zn(2+)</name>
        <dbReference type="ChEBI" id="CHEBI:29105"/>
    </cofactor>
    <text evidence="2">Binds 1 zinc ion per subunit.</text>
</comment>
<evidence type="ECO:0000256" key="3">
    <source>
        <dbReference type="SAM" id="MobiDB-lite"/>
    </source>
</evidence>